<keyword evidence="1" id="KW-1133">Transmembrane helix</keyword>
<dbReference type="GO" id="GO:0048039">
    <property type="term" value="F:ubiquinone binding"/>
    <property type="evidence" value="ECO:0007669"/>
    <property type="project" value="TreeGrafter"/>
</dbReference>
<dbReference type="PANTHER" id="PTHR43507">
    <property type="entry name" value="NADH-UBIQUINONE OXIDOREDUCTASE CHAIN 4"/>
    <property type="match status" value="1"/>
</dbReference>
<dbReference type="AlphaFoldDB" id="A0A6A5R4N2"/>
<feature type="transmembrane region" description="Helical" evidence="1">
    <location>
        <begin position="73"/>
        <end position="96"/>
    </location>
</feature>
<evidence type="ECO:0000313" key="4">
    <source>
        <dbReference type="Proteomes" id="UP000800082"/>
    </source>
</evidence>
<feature type="chain" id="PRO_5025643656" evidence="2">
    <location>
        <begin position="17"/>
        <end position="99"/>
    </location>
</feature>
<dbReference type="Proteomes" id="UP000800082">
    <property type="component" value="Unassembled WGS sequence"/>
</dbReference>
<keyword evidence="2" id="KW-0732">Signal</keyword>
<protein>
    <submittedName>
        <fullName evidence="3">Uncharacterized protein</fullName>
    </submittedName>
</protein>
<name>A0A6A5R4N2_9PLEO</name>
<dbReference type="InterPro" id="IPR003918">
    <property type="entry name" value="NADH_UbQ_OxRdtase"/>
</dbReference>
<dbReference type="GeneID" id="54355152"/>
<evidence type="ECO:0000313" key="3">
    <source>
        <dbReference type="EMBL" id="KAF1922140.1"/>
    </source>
</evidence>
<dbReference type="GO" id="GO:0008137">
    <property type="term" value="F:NADH dehydrogenase (ubiquinone) activity"/>
    <property type="evidence" value="ECO:0007669"/>
    <property type="project" value="InterPro"/>
</dbReference>
<organism evidence="3 4">
    <name type="scientific">Didymella exigua CBS 183.55</name>
    <dbReference type="NCBI Taxonomy" id="1150837"/>
    <lineage>
        <taxon>Eukaryota</taxon>
        <taxon>Fungi</taxon>
        <taxon>Dikarya</taxon>
        <taxon>Ascomycota</taxon>
        <taxon>Pezizomycotina</taxon>
        <taxon>Dothideomycetes</taxon>
        <taxon>Pleosporomycetidae</taxon>
        <taxon>Pleosporales</taxon>
        <taxon>Pleosporineae</taxon>
        <taxon>Didymellaceae</taxon>
        <taxon>Didymella</taxon>
    </lineage>
</organism>
<sequence length="99" mass="11169">MLLTSLLLTPILGVVAILVNRENGSSLTNIKIIALSTSILNFFISLVIFILFDFSTNQFQFVQEYHEISYFDFYLGLDGLSIYFVLLTTIIIPISLLSN</sequence>
<dbReference type="GO" id="GO:0042773">
    <property type="term" value="P:ATP synthesis coupled electron transport"/>
    <property type="evidence" value="ECO:0007669"/>
    <property type="project" value="InterPro"/>
</dbReference>
<dbReference type="EMBL" id="ML979095">
    <property type="protein sequence ID" value="KAF1922140.1"/>
    <property type="molecule type" value="Genomic_DNA"/>
</dbReference>
<dbReference type="GO" id="GO:0015990">
    <property type="term" value="P:electron transport coupled proton transport"/>
    <property type="evidence" value="ECO:0007669"/>
    <property type="project" value="TreeGrafter"/>
</dbReference>
<reference evidence="3" key="1">
    <citation type="journal article" date="2020" name="Stud. Mycol.">
        <title>101 Dothideomycetes genomes: a test case for predicting lifestyles and emergence of pathogens.</title>
        <authorList>
            <person name="Haridas S."/>
            <person name="Albert R."/>
            <person name="Binder M."/>
            <person name="Bloem J."/>
            <person name="Labutti K."/>
            <person name="Salamov A."/>
            <person name="Andreopoulos B."/>
            <person name="Baker S."/>
            <person name="Barry K."/>
            <person name="Bills G."/>
            <person name="Bluhm B."/>
            <person name="Cannon C."/>
            <person name="Castanera R."/>
            <person name="Culley D."/>
            <person name="Daum C."/>
            <person name="Ezra D."/>
            <person name="Gonzalez J."/>
            <person name="Henrissat B."/>
            <person name="Kuo A."/>
            <person name="Liang C."/>
            <person name="Lipzen A."/>
            <person name="Lutzoni F."/>
            <person name="Magnuson J."/>
            <person name="Mondo S."/>
            <person name="Nolan M."/>
            <person name="Ohm R."/>
            <person name="Pangilinan J."/>
            <person name="Park H.-J."/>
            <person name="Ramirez L."/>
            <person name="Alfaro M."/>
            <person name="Sun H."/>
            <person name="Tritt A."/>
            <person name="Yoshinaga Y."/>
            <person name="Zwiers L.-H."/>
            <person name="Turgeon B."/>
            <person name="Goodwin S."/>
            <person name="Spatafora J."/>
            <person name="Crous P."/>
            <person name="Grigoriev I."/>
        </authorList>
    </citation>
    <scope>NUCLEOTIDE SEQUENCE</scope>
    <source>
        <strain evidence="3">CBS 183.55</strain>
    </source>
</reference>
<evidence type="ECO:0000256" key="1">
    <source>
        <dbReference type="SAM" id="Phobius"/>
    </source>
</evidence>
<dbReference type="OrthoDB" id="2979252at2759"/>
<keyword evidence="1" id="KW-0472">Membrane</keyword>
<gene>
    <name evidence="3" type="ORF">M421DRAFT_79461</name>
</gene>
<evidence type="ECO:0000256" key="2">
    <source>
        <dbReference type="SAM" id="SignalP"/>
    </source>
</evidence>
<feature type="transmembrane region" description="Helical" evidence="1">
    <location>
        <begin position="32"/>
        <end position="52"/>
    </location>
</feature>
<keyword evidence="1" id="KW-0812">Transmembrane</keyword>
<keyword evidence="4" id="KW-1185">Reference proteome</keyword>
<accession>A0A6A5R4N2</accession>
<proteinExistence type="predicted"/>
<dbReference type="RefSeq" id="XP_033442394.1">
    <property type="nucleotide sequence ID" value="XM_033597485.1"/>
</dbReference>
<dbReference type="GO" id="GO:0003954">
    <property type="term" value="F:NADH dehydrogenase activity"/>
    <property type="evidence" value="ECO:0007669"/>
    <property type="project" value="TreeGrafter"/>
</dbReference>
<feature type="signal peptide" evidence="2">
    <location>
        <begin position="1"/>
        <end position="16"/>
    </location>
</feature>
<dbReference type="PANTHER" id="PTHR43507:SF1">
    <property type="entry name" value="NADH-UBIQUINONE OXIDOREDUCTASE CHAIN 4"/>
    <property type="match status" value="1"/>
</dbReference>